<dbReference type="EMBL" id="CP143785">
    <property type="protein sequence ID" value="WVN87013.1"/>
    <property type="molecule type" value="Genomic_DNA"/>
</dbReference>
<dbReference type="Proteomes" id="UP000094043">
    <property type="component" value="Chromosome 2"/>
</dbReference>
<keyword evidence="4" id="KW-0677">Repeat</keyword>
<reference evidence="8" key="3">
    <citation type="submission" date="2024-01" db="EMBL/GenBank/DDBJ databases">
        <authorList>
            <person name="Coelho M.A."/>
            <person name="David-Palma M."/>
            <person name="Shea T."/>
            <person name="Sun S."/>
            <person name="Cuomo C.A."/>
            <person name="Heitman J."/>
        </authorList>
    </citation>
    <scope>NUCLEOTIDE SEQUENCE</scope>
    <source>
        <strain evidence="8">CBS 7841</strain>
    </source>
</reference>
<dbReference type="GO" id="GO:0005886">
    <property type="term" value="C:plasma membrane"/>
    <property type="evidence" value="ECO:0007669"/>
    <property type="project" value="TreeGrafter"/>
</dbReference>
<dbReference type="InterPro" id="IPR001680">
    <property type="entry name" value="WD40_rpt"/>
</dbReference>
<keyword evidence="3 5" id="KW-0853">WD repeat</keyword>
<dbReference type="PANTHER" id="PTHR10241">
    <property type="entry name" value="LETHAL 2 GIANT LARVAE PROTEIN"/>
    <property type="match status" value="1"/>
</dbReference>
<gene>
    <name evidence="8" type="ORF">L203_102189</name>
</gene>
<dbReference type="GeneID" id="91086401"/>
<feature type="repeat" description="WD" evidence="5">
    <location>
        <begin position="262"/>
        <end position="293"/>
    </location>
</feature>
<dbReference type="KEGG" id="cdep:91086401"/>
<comment type="similarity">
    <text evidence="1">Belongs to the WD repeat L(2)GL family.</text>
</comment>
<evidence type="ECO:0000256" key="4">
    <source>
        <dbReference type="ARBA" id="ARBA00022737"/>
    </source>
</evidence>
<dbReference type="PROSITE" id="PS50082">
    <property type="entry name" value="WD_REPEATS_2"/>
    <property type="match status" value="1"/>
</dbReference>
<dbReference type="InterPro" id="IPR036322">
    <property type="entry name" value="WD40_repeat_dom_sf"/>
</dbReference>
<evidence type="ECO:0000256" key="3">
    <source>
        <dbReference type="ARBA" id="ARBA00022574"/>
    </source>
</evidence>
<reference evidence="8" key="1">
    <citation type="submission" date="2016-06" db="EMBL/GenBank/DDBJ databases">
        <authorList>
            <person name="Cuomo C."/>
            <person name="Litvintseva A."/>
            <person name="Heitman J."/>
            <person name="Chen Y."/>
            <person name="Sun S."/>
            <person name="Springer D."/>
            <person name="Dromer F."/>
            <person name="Young S."/>
            <person name="Zeng Q."/>
            <person name="Chapman S."/>
            <person name="Gujja S."/>
            <person name="Saif S."/>
            <person name="Birren B."/>
        </authorList>
    </citation>
    <scope>NUCLEOTIDE SEQUENCE</scope>
    <source>
        <strain evidence="8">CBS 7841</strain>
    </source>
</reference>
<keyword evidence="2" id="KW-0268">Exocytosis</keyword>
<dbReference type="GO" id="GO:0006887">
    <property type="term" value="P:exocytosis"/>
    <property type="evidence" value="ECO:0007669"/>
    <property type="project" value="UniProtKB-KW"/>
</dbReference>
<accession>A0AAJ8M0G5</accession>
<dbReference type="Pfam" id="PF08596">
    <property type="entry name" value="Lgl_C"/>
    <property type="match status" value="1"/>
</dbReference>
<dbReference type="PANTHER" id="PTHR10241:SF25">
    <property type="entry name" value="TOMOSYN, ISOFORM C"/>
    <property type="match status" value="1"/>
</dbReference>
<feature type="region of interest" description="Disordered" evidence="6">
    <location>
        <begin position="545"/>
        <end position="589"/>
    </location>
</feature>
<dbReference type="GO" id="GO:0005737">
    <property type="term" value="C:cytoplasm"/>
    <property type="evidence" value="ECO:0007669"/>
    <property type="project" value="TreeGrafter"/>
</dbReference>
<dbReference type="GO" id="GO:0019905">
    <property type="term" value="F:syntaxin binding"/>
    <property type="evidence" value="ECO:0007669"/>
    <property type="project" value="TreeGrafter"/>
</dbReference>
<dbReference type="SMART" id="SM00320">
    <property type="entry name" value="WD40"/>
    <property type="match status" value="4"/>
</dbReference>
<sequence>MFKNKVPSLPTETDYTGNLCETSSYRYGHLRSLGLTGEVTSLAVDPILSLFAIGTGNGFVHCYGGPPFQFTLPVSLPSSSSPARAIKFLFFHPGHHRLIAIDDANTISTYSLQHMTDHPNPFSHPSLPTKEIAYTLWGMVTSVEQPLPSHTHLFLTIKDGTTLAWDLSRRRLSSWRVGNMWLEFEKRLVRSGIPGRQTTMGGPMATYLAMNPRDLNIMLIGYEGGVVAWNMQRGMVDKTFEMTLPPGSAGGGSYQNADGSLWTERRPSVTCISWRPDGLIFAVGHADGCITFWAYSESDKPLMVRTISHEDVNVIDAESLLDAGALANQYRQTERDQNGNEVTPAVFANREPIFKLSWVSFPDQSSLQSLVATQNTFNQGEPISNATMDYAERGETLLLILGGQSPKEKPGINLLQLPAYKPATAHKASSSFENMSVQERSAFRDSLAPTGSFNWLTRTPPEDFILIPRASPYFNLCHDPISIIISLTPDHDLPKITEPYAARSVEAWVFPPPRCSVVPLSSGSRNLLQAGHESVAPMTPAHIASPTPLSPQTGSSWKLPWSRTSSPPLGAPAPSTPDPTISTSLKRTSKMRRQLATPSSIWTGNLSILGVKIYALATPIFKSLISWTIEHAGEDIAPRLPVRGGMAVSDLQSHGAPELIAAKMESYRILVTSHADLTVRFWDISSHILILPTPLRFEYPNPLPHLTIDVADYLIHPDLAHLPLAKLYFNDRSKVCIKSVHLAREALECVITFGTGEVIVTKFRKAISPKDTDECRYSDGPGEKEEYVEQERSYFLQQRQKNRVEEVLEIGHLAKTRTDGFKPVVIFTMKQGEPICCEVSDIGFISVAFSNNSVAIIDMRGPDVVLREGFDEEGMVMKTKKKKGNTQHVLSEKSLVGSMKWVVSGMGSDLKIQPRLIISYAKGMTKIYSLVNVLGEWMVELKPLAFTNDSLAEPLGSFVLDPMTGVELTASAEALEAAMSKETSEFGRGKELHVHCVWVAASKKTIRTATNYNGERLAKVELDDDELSDVFYVTRHGHKVIVATTSTGKALFYSVPYLHFITCVDLFVGNLRRNMGRLSIDDRSGDFIEYCGPLDLNLRTFFRFHKPFPPRIDPCAYKKMVPPQPQPLTAGLISWIWGSVLTGAQLDALVAGPTRPSLPDTPPPPPKPLITWGKPPEEPVSPVQTVAAVAVKQTAVQKQKTSLRDSREREDVYTEMTSAGYMRGDILDSLGNQLNNASVSAAQYLNQAKNAALKESAKASVKNSAALLQGNFHGPPRSPQQFARSPFVQLFRH</sequence>
<proteinExistence type="inferred from homology"/>
<dbReference type="GO" id="GO:0006893">
    <property type="term" value="P:Golgi to plasma membrane transport"/>
    <property type="evidence" value="ECO:0007669"/>
    <property type="project" value="TreeGrafter"/>
</dbReference>
<dbReference type="RefSeq" id="XP_066067713.1">
    <property type="nucleotide sequence ID" value="XM_066211616.1"/>
</dbReference>
<evidence type="ECO:0000256" key="2">
    <source>
        <dbReference type="ARBA" id="ARBA00022483"/>
    </source>
</evidence>
<feature type="domain" description="Lethal giant larvae (Lgl)-like C-terminal" evidence="7">
    <location>
        <begin position="735"/>
        <end position="1157"/>
    </location>
</feature>
<dbReference type="GO" id="GO:0005096">
    <property type="term" value="F:GTPase activator activity"/>
    <property type="evidence" value="ECO:0007669"/>
    <property type="project" value="TreeGrafter"/>
</dbReference>
<evidence type="ECO:0000256" key="5">
    <source>
        <dbReference type="PROSITE-ProRule" id="PRU00221"/>
    </source>
</evidence>
<evidence type="ECO:0000313" key="8">
    <source>
        <dbReference type="EMBL" id="WVN87013.1"/>
    </source>
</evidence>
<evidence type="ECO:0000313" key="9">
    <source>
        <dbReference type="Proteomes" id="UP000094043"/>
    </source>
</evidence>
<feature type="compositionally biased region" description="Polar residues" evidence="6">
    <location>
        <begin position="550"/>
        <end position="567"/>
    </location>
</feature>
<keyword evidence="9" id="KW-1185">Reference proteome</keyword>
<organism evidence="8 9">
    <name type="scientific">Cryptococcus depauperatus CBS 7841</name>
    <dbReference type="NCBI Taxonomy" id="1295531"/>
    <lineage>
        <taxon>Eukaryota</taxon>
        <taxon>Fungi</taxon>
        <taxon>Dikarya</taxon>
        <taxon>Basidiomycota</taxon>
        <taxon>Agaricomycotina</taxon>
        <taxon>Tremellomycetes</taxon>
        <taxon>Tremellales</taxon>
        <taxon>Cryptococcaceae</taxon>
        <taxon>Cryptococcus</taxon>
    </lineage>
</organism>
<dbReference type="InterPro" id="IPR019775">
    <property type="entry name" value="WD40_repeat_CS"/>
</dbReference>
<dbReference type="SUPFAM" id="SSF50978">
    <property type="entry name" value="WD40 repeat-like"/>
    <property type="match status" value="2"/>
</dbReference>
<reference evidence="8" key="2">
    <citation type="journal article" date="2022" name="Elife">
        <title>Obligate sexual reproduction of a homothallic fungus closely related to the Cryptococcus pathogenic species complex.</title>
        <authorList>
            <person name="Passer A.R."/>
            <person name="Clancey S.A."/>
            <person name="Shea T."/>
            <person name="David-Palma M."/>
            <person name="Averette A.F."/>
            <person name="Boekhout T."/>
            <person name="Porcel B.M."/>
            <person name="Nowrousian M."/>
            <person name="Cuomo C.A."/>
            <person name="Sun S."/>
            <person name="Heitman J."/>
            <person name="Coelho M.A."/>
        </authorList>
    </citation>
    <scope>NUCLEOTIDE SEQUENCE</scope>
    <source>
        <strain evidence="8">CBS 7841</strain>
    </source>
</reference>
<dbReference type="GO" id="GO:0045159">
    <property type="term" value="F:myosin II binding"/>
    <property type="evidence" value="ECO:0007669"/>
    <property type="project" value="TreeGrafter"/>
</dbReference>
<evidence type="ECO:0000256" key="1">
    <source>
        <dbReference type="ARBA" id="ARBA00008070"/>
    </source>
</evidence>
<dbReference type="InterPro" id="IPR015943">
    <property type="entry name" value="WD40/YVTN_repeat-like_dom_sf"/>
</dbReference>
<dbReference type="Gene3D" id="2.130.10.10">
    <property type="entry name" value="YVTN repeat-like/Quinoprotein amine dehydrogenase"/>
    <property type="match status" value="1"/>
</dbReference>
<protein>
    <recommendedName>
        <fullName evidence="7">Lethal giant larvae (Lgl)-like C-terminal domain-containing protein</fullName>
    </recommendedName>
</protein>
<dbReference type="InterPro" id="IPR013905">
    <property type="entry name" value="Lgl_C_dom"/>
</dbReference>
<name>A0AAJ8M0G5_9TREE</name>
<evidence type="ECO:0000256" key="6">
    <source>
        <dbReference type="SAM" id="MobiDB-lite"/>
    </source>
</evidence>
<evidence type="ECO:0000259" key="7">
    <source>
        <dbReference type="Pfam" id="PF08596"/>
    </source>
</evidence>
<dbReference type="PROSITE" id="PS00678">
    <property type="entry name" value="WD_REPEATS_1"/>
    <property type="match status" value="1"/>
</dbReference>